<dbReference type="AlphaFoldDB" id="A0AAU9V1M5"/>
<keyword evidence="1" id="KW-0732">Signal</keyword>
<gene>
    <name evidence="2" type="ORF">EEDITHA_LOCUS18397</name>
</gene>
<accession>A0AAU9V1M5</accession>
<proteinExistence type="predicted"/>
<feature type="signal peptide" evidence="1">
    <location>
        <begin position="1"/>
        <end position="19"/>
    </location>
</feature>
<dbReference type="InterPro" id="IPR010562">
    <property type="entry name" value="Haemolymph_juvenile_hormone-bd"/>
</dbReference>
<dbReference type="Proteomes" id="UP001153954">
    <property type="component" value="Unassembled WGS sequence"/>
</dbReference>
<comment type="caution">
    <text evidence="2">The sequence shown here is derived from an EMBL/GenBank/DDBJ whole genome shotgun (WGS) entry which is preliminary data.</text>
</comment>
<dbReference type="EMBL" id="CAKOGL010000026">
    <property type="protein sequence ID" value="CAH2103957.1"/>
    <property type="molecule type" value="Genomic_DNA"/>
</dbReference>
<dbReference type="InterPro" id="IPR038606">
    <property type="entry name" value="To_sf"/>
</dbReference>
<organism evidence="2 3">
    <name type="scientific">Euphydryas editha</name>
    <name type="common">Edith's checkerspot</name>
    <dbReference type="NCBI Taxonomy" id="104508"/>
    <lineage>
        <taxon>Eukaryota</taxon>
        <taxon>Metazoa</taxon>
        <taxon>Ecdysozoa</taxon>
        <taxon>Arthropoda</taxon>
        <taxon>Hexapoda</taxon>
        <taxon>Insecta</taxon>
        <taxon>Pterygota</taxon>
        <taxon>Neoptera</taxon>
        <taxon>Endopterygota</taxon>
        <taxon>Lepidoptera</taxon>
        <taxon>Glossata</taxon>
        <taxon>Ditrysia</taxon>
        <taxon>Papilionoidea</taxon>
        <taxon>Nymphalidae</taxon>
        <taxon>Nymphalinae</taxon>
        <taxon>Euphydryas</taxon>
    </lineage>
</organism>
<feature type="chain" id="PRO_5043460051" description="Protein takeout" evidence="1">
    <location>
        <begin position="20"/>
        <end position="238"/>
    </location>
</feature>
<evidence type="ECO:0000313" key="3">
    <source>
        <dbReference type="Proteomes" id="UP001153954"/>
    </source>
</evidence>
<dbReference type="PANTHER" id="PTHR11008">
    <property type="entry name" value="PROTEIN TAKEOUT-LIKE PROTEIN"/>
    <property type="match status" value="1"/>
</dbReference>
<dbReference type="GO" id="GO:0005615">
    <property type="term" value="C:extracellular space"/>
    <property type="evidence" value="ECO:0007669"/>
    <property type="project" value="TreeGrafter"/>
</dbReference>
<dbReference type="PANTHER" id="PTHR11008:SF29">
    <property type="entry name" value="IP17226P"/>
    <property type="match status" value="1"/>
</dbReference>
<dbReference type="Gene3D" id="3.15.10.30">
    <property type="entry name" value="Haemolymph juvenile hormone binding protein"/>
    <property type="match status" value="1"/>
</dbReference>
<evidence type="ECO:0008006" key="4">
    <source>
        <dbReference type="Google" id="ProtNLM"/>
    </source>
</evidence>
<keyword evidence="3" id="KW-1185">Reference proteome</keyword>
<dbReference type="SMART" id="SM00700">
    <property type="entry name" value="JHBP"/>
    <property type="match status" value="1"/>
</dbReference>
<protein>
    <recommendedName>
        <fullName evidence="4">Protein takeout</fullName>
    </recommendedName>
</protein>
<sequence>MGSLLYFVIIGIYFTNCLATQAIPLKCVFQNHNILNIFNTDAVTASTNEDPAKNSLQFGVVKFDSHKIDKDDWVFEVKNIEIKGMDDAMLDEISFNFVTNNFQISFNTDLFITYDYKTSGYLFSKPIFGEGVLTAQLKKTEIGMSIPFDFKEINGKKVMELRDFDLWYNMKNDPVLNFSNLYNGDKKLSDSMHSLIKENFEYVTSNFGKEFMDKLGEQIFNVLKNYMLANTVRDFSTC</sequence>
<reference evidence="2" key="1">
    <citation type="submission" date="2022-03" db="EMBL/GenBank/DDBJ databases">
        <authorList>
            <person name="Tunstrom K."/>
        </authorList>
    </citation>
    <scope>NUCLEOTIDE SEQUENCE</scope>
</reference>
<evidence type="ECO:0000313" key="2">
    <source>
        <dbReference type="EMBL" id="CAH2103957.1"/>
    </source>
</evidence>
<name>A0AAU9V1M5_EUPED</name>
<evidence type="ECO:0000256" key="1">
    <source>
        <dbReference type="SAM" id="SignalP"/>
    </source>
</evidence>
<dbReference type="Pfam" id="PF06585">
    <property type="entry name" value="JHBP"/>
    <property type="match status" value="1"/>
</dbReference>